<accession>A0A150JDR4</accession>
<proteinExistence type="predicted"/>
<dbReference type="PATRIC" id="fig|1706433.3.peg.15"/>
<organism evidence="2">
    <name type="scientific">Candidatus Methanofastidiosum methylothiophilum</name>
    <dbReference type="NCBI Taxonomy" id="1705564"/>
    <lineage>
        <taxon>Archaea</taxon>
        <taxon>Methanobacteriati</taxon>
        <taxon>Methanobacteriota</taxon>
        <taxon>Stenosarchaea group</taxon>
        <taxon>Candidatus Methanofastidiosia</taxon>
        <taxon>Candidatus Methanofastidiosales</taxon>
        <taxon>Candidatus Methanofastidiosaceae</taxon>
        <taxon>Candidatus Methanofastidiosum</taxon>
    </lineage>
</organism>
<comment type="caution">
    <text evidence="2">The sequence shown here is derived from an EMBL/GenBank/DDBJ whole genome shotgun (WGS) entry which is preliminary data.</text>
</comment>
<dbReference type="SUPFAM" id="SSF48371">
    <property type="entry name" value="ARM repeat"/>
    <property type="match status" value="1"/>
</dbReference>
<dbReference type="InterPro" id="IPR016024">
    <property type="entry name" value="ARM-type_fold"/>
</dbReference>
<dbReference type="PANTHER" id="PTHR34070:SF1">
    <property type="entry name" value="DNA ALKYLATION REPAIR PROTEIN"/>
    <property type="match status" value="1"/>
</dbReference>
<evidence type="ECO:0000313" key="1">
    <source>
        <dbReference type="EMBL" id="KYC55366.1"/>
    </source>
</evidence>
<sequence>MKDSISNEYLSEIVDKAIINLSNNNLDIFFDSLKPILEKKCPFSKLDVIGRNLGLNLKNKPELLIQGFDMLIGSNKMASYVLVSQGLFQLMPENLNLVMEKSRQYIIYGDKWYVCDIIGERSIGLSLVNYFDIALPWIEKFLHDENKWLRRSAGVSTHFFSKRILDQKERTIILLNILEPHIEEKDIDIVKGIGWGLKTIGKYHPDILAEFLLAQLSKDKKISKTMLRKALTYLPMDKKKEIESFV</sequence>
<accession>A0A150JI70</accession>
<protein>
    <submittedName>
        <fullName evidence="2">DNA alkylation repair enzyme</fullName>
    </submittedName>
</protein>
<gene>
    <name evidence="1" type="ORF">AN188_00015</name>
    <name evidence="2" type="ORF">APG09_01278</name>
</gene>
<dbReference type="InterPro" id="IPR014825">
    <property type="entry name" value="DNA_alkylation"/>
</dbReference>
<dbReference type="PANTHER" id="PTHR34070">
    <property type="entry name" value="ARMADILLO-TYPE FOLD"/>
    <property type="match status" value="1"/>
</dbReference>
<dbReference type="EMBL" id="LNJB01000001">
    <property type="protein sequence ID" value="KYC55366.1"/>
    <property type="molecule type" value="Genomic_DNA"/>
</dbReference>
<dbReference type="Pfam" id="PF08713">
    <property type="entry name" value="DNA_alkylation"/>
    <property type="match status" value="1"/>
</dbReference>
<name>A0A150JI70_9EURY</name>
<accession>A0A150JF99</accession>
<reference evidence="2 3" key="1">
    <citation type="journal article" date="2016" name="ISME J.">
        <title>Chasing the elusive Euryarchaeota class WSA2: genomes reveal a uniquely fastidious methyl-reducing methanogen.</title>
        <authorList>
            <person name="Nobu M.K."/>
            <person name="Narihiro T."/>
            <person name="Kuroda K."/>
            <person name="Mei R."/>
            <person name="Liu W.T."/>
        </authorList>
    </citation>
    <scope>NUCLEOTIDE SEQUENCE [LARGE SCALE GENOMIC DNA]</scope>
    <source>
        <strain evidence="1">ADurb1013_Bin02101</strain>
        <strain evidence="2">ADurb1213_Bin02801</strain>
    </source>
</reference>
<dbReference type="Proteomes" id="UP000092420">
    <property type="component" value="Unassembled WGS sequence"/>
</dbReference>
<evidence type="ECO:0000313" key="2">
    <source>
        <dbReference type="EMBL" id="KYC56798.1"/>
    </source>
</evidence>
<dbReference type="Gene3D" id="1.25.10.90">
    <property type="match status" value="1"/>
</dbReference>
<dbReference type="AlphaFoldDB" id="A0A150JI70"/>
<evidence type="ECO:0000313" key="3">
    <source>
        <dbReference type="Proteomes" id="UP000092420"/>
    </source>
</evidence>
<dbReference type="PATRIC" id="fig|1706435.3.peg.1274"/>
<dbReference type="EMBL" id="LNJE01000016">
    <property type="protein sequence ID" value="KYC56798.1"/>
    <property type="molecule type" value="Genomic_DNA"/>
</dbReference>